<sequence>MSSGDGRIPAKLERRGSRCGGVGSLESLVTLGATGRVKYPRDAFTVRGFEHGAHTIALLKGRSRECRQVTEEYRLNWREASMHGCGKFGNVSYPGGCRVNSDISSLPIR</sequence>
<comment type="caution">
    <text evidence="1">The sequence shown here is derived from an EMBL/GenBank/DDBJ whole genome shotgun (WGS) entry which is preliminary data.</text>
</comment>
<reference evidence="1 2" key="1">
    <citation type="submission" date="2021-06" db="EMBL/GenBank/DDBJ databases">
        <title>Caerostris extrusa draft genome.</title>
        <authorList>
            <person name="Kono N."/>
            <person name="Arakawa K."/>
        </authorList>
    </citation>
    <scope>NUCLEOTIDE SEQUENCE [LARGE SCALE GENOMIC DNA]</scope>
</reference>
<dbReference type="AlphaFoldDB" id="A0AAV4YAY9"/>
<gene>
    <name evidence="1" type="ORF">CEXT_114341</name>
</gene>
<dbReference type="Proteomes" id="UP001054945">
    <property type="component" value="Unassembled WGS sequence"/>
</dbReference>
<name>A0AAV4YAY9_CAEEX</name>
<accession>A0AAV4YAY9</accession>
<evidence type="ECO:0000313" key="1">
    <source>
        <dbReference type="EMBL" id="GIZ03530.1"/>
    </source>
</evidence>
<evidence type="ECO:0000313" key="2">
    <source>
        <dbReference type="Proteomes" id="UP001054945"/>
    </source>
</evidence>
<protein>
    <submittedName>
        <fullName evidence="1">Uncharacterized protein</fullName>
    </submittedName>
</protein>
<proteinExistence type="predicted"/>
<keyword evidence="2" id="KW-1185">Reference proteome</keyword>
<dbReference type="EMBL" id="BPLR01001616">
    <property type="protein sequence ID" value="GIZ03530.1"/>
    <property type="molecule type" value="Genomic_DNA"/>
</dbReference>
<organism evidence="1 2">
    <name type="scientific">Caerostris extrusa</name>
    <name type="common">Bark spider</name>
    <name type="synonym">Caerostris bankana</name>
    <dbReference type="NCBI Taxonomy" id="172846"/>
    <lineage>
        <taxon>Eukaryota</taxon>
        <taxon>Metazoa</taxon>
        <taxon>Ecdysozoa</taxon>
        <taxon>Arthropoda</taxon>
        <taxon>Chelicerata</taxon>
        <taxon>Arachnida</taxon>
        <taxon>Araneae</taxon>
        <taxon>Araneomorphae</taxon>
        <taxon>Entelegynae</taxon>
        <taxon>Araneoidea</taxon>
        <taxon>Araneidae</taxon>
        <taxon>Caerostris</taxon>
    </lineage>
</organism>